<evidence type="ECO:0000256" key="5">
    <source>
        <dbReference type="SAM" id="MobiDB-lite"/>
    </source>
</evidence>
<feature type="region of interest" description="Disordered" evidence="5">
    <location>
        <begin position="641"/>
        <end position="672"/>
    </location>
</feature>
<evidence type="ECO:0000256" key="4">
    <source>
        <dbReference type="ARBA" id="ARBA00023136"/>
    </source>
</evidence>
<proteinExistence type="predicted"/>
<dbReference type="SUPFAM" id="SSF103473">
    <property type="entry name" value="MFS general substrate transporter"/>
    <property type="match status" value="1"/>
</dbReference>
<feature type="transmembrane region" description="Helical" evidence="6">
    <location>
        <begin position="114"/>
        <end position="135"/>
    </location>
</feature>
<comment type="subcellular location">
    <subcellularLocation>
        <location evidence="1">Membrane</location>
        <topology evidence="1">Multi-pass membrane protein</topology>
    </subcellularLocation>
</comment>
<dbReference type="InterPro" id="IPR036259">
    <property type="entry name" value="MFS_trans_sf"/>
</dbReference>
<dbReference type="AlphaFoldDB" id="D7FNH7"/>
<keyword evidence="3 6" id="KW-1133">Transmembrane helix</keyword>
<protein>
    <submittedName>
        <fullName evidence="7">Tetracycline-efflux transporter</fullName>
    </submittedName>
</protein>
<feature type="transmembrane region" description="Helical" evidence="6">
    <location>
        <begin position="142"/>
        <end position="161"/>
    </location>
</feature>
<dbReference type="EMBL" id="FN649727">
    <property type="protein sequence ID" value="CBJ25988.1"/>
    <property type="molecule type" value="Genomic_DNA"/>
</dbReference>
<dbReference type="EMBL" id="FN648291">
    <property type="protein sequence ID" value="CBJ25988.1"/>
    <property type="molecule type" value="Genomic_DNA"/>
</dbReference>
<feature type="transmembrane region" description="Helical" evidence="6">
    <location>
        <begin position="396"/>
        <end position="418"/>
    </location>
</feature>
<feature type="transmembrane region" description="Helical" evidence="6">
    <location>
        <begin position="230"/>
        <end position="251"/>
    </location>
</feature>
<dbReference type="Pfam" id="PF07690">
    <property type="entry name" value="MFS_1"/>
    <property type="match status" value="1"/>
</dbReference>
<dbReference type="PANTHER" id="PTHR23507">
    <property type="entry name" value="ZGC:174356"/>
    <property type="match status" value="1"/>
</dbReference>
<dbReference type="InterPro" id="IPR011701">
    <property type="entry name" value="MFS"/>
</dbReference>
<feature type="transmembrane region" description="Helical" evidence="6">
    <location>
        <begin position="519"/>
        <end position="539"/>
    </location>
</feature>
<gene>
    <name evidence="7" type="ORF">Esi_0018_0050</name>
</gene>
<evidence type="ECO:0000313" key="7">
    <source>
        <dbReference type="EMBL" id="CBJ25988.1"/>
    </source>
</evidence>
<name>D7FNH7_ECTSI</name>
<evidence type="ECO:0000256" key="3">
    <source>
        <dbReference type="ARBA" id="ARBA00022989"/>
    </source>
</evidence>
<accession>D7FNH7</accession>
<feature type="transmembrane region" description="Helical" evidence="6">
    <location>
        <begin position="360"/>
        <end position="384"/>
    </location>
</feature>
<evidence type="ECO:0000313" key="8">
    <source>
        <dbReference type="Proteomes" id="UP000002630"/>
    </source>
</evidence>
<reference evidence="7 8" key="1">
    <citation type="journal article" date="2010" name="Nature">
        <title>The Ectocarpus genome and the independent evolution of multicellularity in brown algae.</title>
        <authorList>
            <person name="Cock J.M."/>
            <person name="Sterck L."/>
            <person name="Rouze P."/>
            <person name="Scornet D."/>
            <person name="Allen A.E."/>
            <person name="Amoutzias G."/>
            <person name="Anthouard V."/>
            <person name="Artiguenave F."/>
            <person name="Aury J.M."/>
            <person name="Badger J.H."/>
            <person name="Beszteri B."/>
            <person name="Billiau K."/>
            <person name="Bonnet E."/>
            <person name="Bothwell J.H."/>
            <person name="Bowler C."/>
            <person name="Boyen C."/>
            <person name="Brownlee C."/>
            <person name="Carrano C.J."/>
            <person name="Charrier B."/>
            <person name="Cho G.Y."/>
            <person name="Coelho S.M."/>
            <person name="Collen J."/>
            <person name="Corre E."/>
            <person name="Da Silva C."/>
            <person name="Delage L."/>
            <person name="Delaroque N."/>
            <person name="Dittami S.M."/>
            <person name="Doulbeau S."/>
            <person name="Elias M."/>
            <person name="Farnham G."/>
            <person name="Gachon C.M."/>
            <person name="Gschloessl B."/>
            <person name="Heesch S."/>
            <person name="Jabbari K."/>
            <person name="Jubin C."/>
            <person name="Kawai H."/>
            <person name="Kimura K."/>
            <person name="Kloareg B."/>
            <person name="Kupper F.C."/>
            <person name="Lang D."/>
            <person name="Le Bail A."/>
            <person name="Leblanc C."/>
            <person name="Lerouge P."/>
            <person name="Lohr M."/>
            <person name="Lopez P.J."/>
            <person name="Martens C."/>
            <person name="Maumus F."/>
            <person name="Michel G."/>
            <person name="Miranda-Saavedra D."/>
            <person name="Morales J."/>
            <person name="Moreau H."/>
            <person name="Motomura T."/>
            <person name="Nagasato C."/>
            <person name="Napoli C.A."/>
            <person name="Nelson D.R."/>
            <person name="Nyvall-Collen P."/>
            <person name="Peters A.F."/>
            <person name="Pommier C."/>
            <person name="Potin P."/>
            <person name="Poulain J."/>
            <person name="Quesneville H."/>
            <person name="Read B."/>
            <person name="Rensing S.A."/>
            <person name="Ritter A."/>
            <person name="Rousvoal S."/>
            <person name="Samanta M."/>
            <person name="Samson G."/>
            <person name="Schroeder D.C."/>
            <person name="Segurens B."/>
            <person name="Strittmatter M."/>
            <person name="Tonon T."/>
            <person name="Tregear J.W."/>
            <person name="Valentin K."/>
            <person name="von Dassow P."/>
            <person name="Yamagishi T."/>
            <person name="Van de Peer Y."/>
            <person name="Wincker P."/>
        </authorList>
    </citation>
    <scope>NUCLEOTIDE SEQUENCE [LARGE SCALE GENOMIC DNA]</scope>
    <source>
        <strain evidence="8">Ec32 / CCAP1310/4</strain>
    </source>
</reference>
<feature type="transmembrane region" description="Helical" evidence="6">
    <location>
        <begin position="430"/>
        <end position="451"/>
    </location>
</feature>
<dbReference type="InParanoid" id="D7FNH7"/>
<feature type="transmembrane region" description="Helical" evidence="6">
    <location>
        <begin position="173"/>
        <end position="192"/>
    </location>
</feature>
<evidence type="ECO:0000256" key="6">
    <source>
        <dbReference type="SAM" id="Phobius"/>
    </source>
</evidence>
<dbReference type="Gene3D" id="1.20.1250.20">
    <property type="entry name" value="MFS general substrate transporter like domains"/>
    <property type="match status" value="1"/>
</dbReference>
<keyword evidence="4 6" id="KW-0472">Membrane</keyword>
<feature type="compositionally biased region" description="Acidic residues" evidence="5">
    <location>
        <begin position="647"/>
        <end position="663"/>
    </location>
</feature>
<evidence type="ECO:0000256" key="1">
    <source>
        <dbReference type="ARBA" id="ARBA00004141"/>
    </source>
</evidence>
<dbReference type="Proteomes" id="UP000002630">
    <property type="component" value="Linkage Group LG02"/>
</dbReference>
<dbReference type="OrthoDB" id="10514237at2759"/>
<feature type="transmembrane region" description="Helical" evidence="6">
    <location>
        <begin position="76"/>
        <end position="94"/>
    </location>
</feature>
<keyword evidence="8" id="KW-1185">Reference proteome</keyword>
<dbReference type="GO" id="GO:0022857">
    <property type="term" value="F:transmembrane transporter activity"/>
    <property type="evidence" value="ECO:0007669"/>
    <property type="project" value="InterPro"/>
</dbReference>
<sequence>MQLSPTESARSLSVLCKCRPACLSTVLDCFQASIVETTKIMVDDDPESSETALLSEGDRGRQQRDDDAAAAVRRKLTACILLYTIGASMMTQVYPKIILLSCGGDDGEASKYRGWLAAGVSVIQLIFVPAISGWSDVVGRKAVVCFAQVLHAGSVLALAAMADSLAWATVCRLATSVCIVILPVSQAIMIDLSPDRGKGATHGLGIAFGASALGFSAGDIIGGSLTEHHRGAACLVSAAFSAASLLSLALFGWRETAPPLVGEGWQRWLWWRVEEQERIDDAVVGMNDDDDVGANRGICGRDVAAVVQGGDAVEATASVDSFVWDDDGKQGAGGRGRARRSGRKQLNPLSVLKVFLESRALLRIACSYFLFVLSLNVFATGYNYVDYRFGWTPSEISYFFATYNILMALAGGWVIRFIVPKRLTEEKGALFGISVQVFSVMVSGLCFRGWMLYPALVFGALQNITEPCLQAIMATFVGPELQGSLQGAVMSLRVVGEGVAAPVFTQVFSAGASVGFEEAPFFLATAISLVSLAVAWWPLRKLDKTKNIVLPDHDASPRGWEPPTPAPTRAPAAGDEVQHAAEGGVLATGGAADDNNVSTANAGGLVKAAEDNPQNCADVVSDLSLLARSRAPLLAINSDDRVVDVSPGDDELPEREEQDEEQGIDGAGVDEGMGQLLLAVPA</sequence>
<dbReference type="PANTHER" id="PTHR23507:SF1">
    <property type="entry name" value="FI18259P1-RELATED"/>
    <property type="match status" value="1"/>
</dbReference>
<evidence type="ECO:0000256" key="2">
    <source>
        <dbReference type="ARBA" id="ARBA00022692"/>
    </source>
</evidence>
<feature type="transmembrane region" description="Helical" evidence="6">
    <location>
        <begin position="204"/>
        <end position="224"/>
    </location>
</feature>
<organism evidence="7 8">
    <name type="scientific">Ectocarpus siliculosus</name>
    <name type="common">Brown alga</name>
    <name type="synonym">Conferva siliculosa</name>
    <dbReference type="NCBI Taxonomy" id="2880"/>
    <lineage>
        <taxon>Eukaryota</taxon>
        <taxon>Sar</taxon>
        <taxon>Stramenopiles</taxon>
        <taxon>Ochrophyta</taxon>
        <taxon>PX clade</taxon>
        <taxon>Phaeophyceae</taxon>
        <taxon>Ectocarpales</taxon>
        <taxon>Ectocarpaceae</taxon>
        <taxon>Ectocarpus</taxon>
    </lineage>
</organism>
<dbReference type="GO" id="GO:0016020">
    <property type="term" value="C:membrane"/>
    <property type="evidence" value="ECO:0007669"/>
    <property type="project" value="UniProtKB-SubCell"/>
</dbReference>
<keyword evidence="2 6" id="KW-0812">Transmembrane</keyword>